<dbReference type="EMBL" id="MU276292">
    <property type="protein sequence ID" value="KAI0039541.1"/>
    <property type="molecule type" value="Genomic_DNA"/>
</dbReference>
<reference evidence="1" key="2">
    <citation type="journal article" date="2022" name="New Phytol.">
        <title>Evolutionary transition to the ectomycorrhizal habit in the genomes of a hyperdiverse lineage of mushroom-forming fungi.</title>
        <authorList>
            <person name="Looney B."/>
            <person name="Miyauchi S."/>
            <person name="Morin E."/>
            <person name="Drula E."/>
            <person name="Courty P.E."/>
            <person name="Kohler A."/>
            <person name="Kuo A."/>
            <person name="LaButti K."/>
            <person name="Pangilinan J."/>
            <person name="Lipzen A."/>
            <person name="Riley R."/>
            <person name="Andreopoulos W."/>
            <person name="He G."/>
            <person name="Johnson J."/>
            <person name="Nolan M."/>
            <person name="Tritt A."/>
            <person name="Barry K.W."/>
            <person name="Grigoriev I.V."/>
            <person name="Nagy L.G."/>
            <person name="Hibbett D."/>
            <person name="Henrissat B."/>
            <person name="Matheny P.B."/>
            <person name="Labbe J."/>
            <person name="Martin F.M."/>
        </authorList>
    </citation>
    <scope>NUCLEOTIDE SEQUENCE</scope>
    <source>
        <strain evidence="1">FP105234-sp</strain>
    </source>
</reference>
<name>A0ACB8R7I3_9AGAM</name>
<comment type="caution">
    <text evidence="1">The sequence shown here is derived from an EMBL/GenBank/DDBJ whole genome shotgun (WGS) entry which is preliminary data.</text>
</comment>
<keyword evidence="2" id="KW-1185">Reference proteome</keyword>
<evidence type="ECO:0000313" key="2">
    <source>
        <dbReference type="Proteomes" id="UP000814033"/>
    </source>
</evidence>
<evidence type="ECO:0000313" key="1">
    <source>
        <dbReference type="EMBL" id="KAI0039541.1"/>
    </source>
</evidence>
<accession>A0ACB8R7I3</accession>
<reference evidence="1" key="1">
    <citation type="submission" date="2021-02" db="EMBL/GenBank/DDBJ databases">
        <authorList>
            <consortium name="DOE Joint Genome Institute"/>
            <person name="Ahrendt S."/>
            <person name="Looney B.P."/>
            <person name="Miyauchi S."/>
            <person name="Morin E."/>
            <person name="Drula E."/>
            <person name="Courty P.E."/>
            <person name="Chicoki N."/>
            <person name="Fauchery L."/>
            <person name="Kohler A."/>
            <person name="Kuo A."/>
            <person name="Labutti K."/>
            <person name="Pangilinan J."/>
            <person name="Lipzen A."/>
            <person name="Riley R."/>
            <person name="Andreopoulos W."/>
            <person name="He G."/>
            <person name="Johnson J."/>
            <person name="Barry K.W."/>
            <person name="Grigoriev I.V."/>
            <person name="Nagy L."/>
            <person name="Hibbett D."/>
            <person name="Henrissat B."/>
            <person name="Matheny P.B."/>
            <person name="Labbe J."/>
            <person name="Martin F."/>
        </authorList>
    </citation>
    <scope>NUCLEOTIDE SEQUENCE</scope>
    <source>
        <strain evidence="1">FP105234-sp</strain>
    </source>
</reference>
<gene>
    <name evidence="1" type="ORF">FA95DRAFT_1014123</name>
</gene>
<organism evidence="1 2">
    <name type="scientific">Auriscalpium vulgare</name>
    <dbReference type="NCBI Taxonomy" id="40419"/>
    <lineage>
        <taxon>Eukaryota</taxon>
        <taxon>Fungi</taxon>
        <taxon>Dikarya</taxon>
        <taxon>Basidiomycota</taxon>
        <taxon>Agaricomycotina</taxon>
        <taxon>Agaricomycetes</taxon>
        <taxon>Russulales</taxon>
        <taxon>Auriscalpiaceae</taxon>
        <taxon>Auriscalpium</taxon>
    </lineage>
</organism>
<dbReference type="Proteomes" id="UP000814033">
    <property type="component" value="Unassembled WGS sequence"/>
</dbReference>
<proteinExistence type="predicted"/>
<protein>
    <submittedName>
        <fullName evidence="1">Uncharacterized protein</fullName>
    </submittedName>
</protein>
<sequence length="303" mass="32871">MAGRTRARLVRSRRMGERRRGYCSASRSRTGVWHCGGSRVSRLRWGWMGARTMKGSSRSRGSWGTCVARTGSRRFGWGARMAGMVCAGGTGATDVWGVEGGGRWSVVYNGLWPWRGFMKGGLLLRGGRTMGERIKGLCGQQPSTRPRIRVVLMSAPISSRSGGQNAPARPDAPAAARRLLCRHHRTRLPPVLLCFPPSSPPGNPLPQRKTCSRPRLAPALLSIPLPTRVTAPLSPRHPPCIHTGARRSTRSILGRRRATMPAQTGPGRHQSCESCPVQMAARDGALAVTSVRGVTRRGWASCT</sequence>